<dbReference type="AlphaFoldDB" id="A0A8B7QCS0"/>
<keyword evidence="4" id="KW-0539">Nucleus</keyword>
<proteinExistence type="inferred from homology"/>
<dbReference type="Pfam" id="PF01101">
    <property type="entry name" value="HMG14_17"/>
    <property type="match status" value="1"/>
</dbReference>
<dbReference type="RefSeq" id="XP_019486190.1">
    <property type="nucleotide sequence ID" value="XM_019630645.1"/>
</dbReference>
<dbReference type="GeneID" id="109375309"/>
<comment type="subcellular location">
    <subcellularLocation>
        <location evidence="1">Nucleus</location>
    </subcellularLocation>
</comment>
<evidence type="ECO:0000256" key="3">
    <source>
        <dbReference type="ARBA" id="ARBA00023125"/>
    </source>
</evidence>
<protein>
    <submittedName>
        <fullName evidence="7">Non-histone chromosomal protein HMG-14-like</fullName>
    </submittedName>
</protein>
<dbReference type="PANTHER" id="PTHR23087">
    <property type="entry name" value="NONHISTONE CHROMOSOMAL PROTEIN HMG"/>
    <property type="match status" value="1"/>
</dbReference>
<feature type="compositionally biased region" description="Basic and acidic residues" evidence="5">
    <location>
        <begin position="52"/>
        <end position="61"/>
    </location>
</feature>
<dbReference type="PANTHER" id="PTHR23087:SF12">
    <property type="entry name" value="NON-HISTONE CHROMOSOMAL PROTEIN HMG-14"/>
    <property type="match status" value="1"/>
</dbReference>
<dbReference type="OrthoDB" id="9634157at2759"/>
<sequence>MPKRKVSSTQGAVKEEPKRRLARLSANPAPAKVEMEPPKKGSKGQIYRQKVQAKDKSTDKKCKQRTNLQTKRRRGANGKQANQVANQETKDLPAENRETKNKESPSSDDSREKETRSD</sequence>
<evidence type="ECO:0000256" key="5">
    <source>
        <dbReference type="SAM" id="MobiDB-lite"/>
    </source>
</evidence>
<dbReference type="SMART" id="SM00527">
    <property type="entry name" value="HMG17"/>
    <property type="match status" value="1"/>
</dbReference>
<organism evidence="6 7">
    <name type="scientific">Hipposideros armiger</name>
    <name type="common">Great Himalayan leaf-nosed bat</name>
    <dbReference type="NCBI Taxonomy" id="186990"/>
    <lineage>
        <taxon>Eukaryota</taxon>
        <taxon>Metazoa</taxon>
        <taxon>Chordata</taxon>
        <taxon>Craniata</taxon>
        <taxon>Vertebrata</taxon>
        <taxon>Euteleostomi</taxon>
        <taxon>Mammalia</taxon>
        <taxon>Eutheria</taxon>
        <taxon>Laurasiatheria</taxon>
        <taxon>Chiroptera</taxon>
        <taxon>Yinpterochiroptera</taxon>
        <taxon>Rhinolophoidea</taxon>
        <taxon>Hipposideridae</taxon>
        <taxon>Hipposideros</taxon>
    </lineage>
</organism>
<keyword evidence="3" id="KW-0238">DNA-binding</keyword>
<dbReference type="KEGG" id="hai:109375309"/>
<keyword evidence="6" id="KW-1185">Reference proteome</keyword>
<accession>A0A8B7QCS0</accession>
<evidence type="ECO:0000313" key="7">
    <source>
        <dbReference type="RefSeq" id="XP_019486190.1"/>
    </source>
</evidence>
<evidence type="ECO:0000313" key="6">
    <source>
        <dbReference type="Proteomes" id="UP000694851"/>
    </source>
</evidence>
<dbReference type="InterPro" id="IPR000079">
    <property type="entry name" value="HMGN_fam"/>
</dbReference>
<dbReference type="Proteomes" id="UP000694851">
    <property type="component" value="Unplaced"/>
</dbReference>
<dbReference type="GO" id="GO:0000785">
    <property type="term" value="C:chromatin"/>
    <property type="evidence" value="ECO:0007669"/>
    <property type="project" value="InterPro"/>
</dbReference>
<comment type="similarity">
    <text evidence="2">Belongs to the HMGN family.</text>
</comment>
<name>A0A8B7QCS0_HIPAR</name>
<dbReference type="GO" id="GO:0006325">
    <property type="term" value="P:chromatin organization"/>
    <property type="evidence" value="ECO:0007669"/>
    <property type="project" value="TreeGrafter"/>
</dbReference>
<evidence type="ECO:0000256" key="1">
    <source>
        <dbReference type="ARBA" id="ARBA00004123"/>
    </source>
</evidence>
<evidence type="ECO:0000256" key="2">
    <source>
        <dbReference type="ARBA" id="ARBA00007696"/>
    </source>
</evidence>
<dbReference type="GO" id="GO:0005634">
    <property type="term" value="C:nucleus"/>
    <property type="evidence" value="ECO:0007669"/>
    <property type="project" value="UniProtKB-SubCell"/>
</dbReference>
<reference evidence="7" key="1">
    <citation type="submission" date="2025-08" db="UniProtKB">
        <authorList>
            <consortium name="RefSeq"/>
        </authorList>
    </citation>
    <scope>IDENTIFICATION</scope>
    <source>
        <tissue evidence="7">Muscle</tissue>
    </source>
</reference>
<dbReference type="PRINTS" id="PR00925">
    <property type="entry name" value="NONHISHMG17"/>
</dbReference>
<feature type="compositionally biased region" description="Basic and acidic residues" evidence="5">
    <location>
        <begin position="88"/>
        <end position="118"/>
    </location>
</feature>
<dbReference type="GO" id="GO:0031492">
    <property type="term" value="F:nucleosomal DNA binding"/>
    <property type="evidence" value="ECO:0007669"/>
    <property type="project" value="InterPro"/>
</dbReference>
<feature type="region of interest" description="Disordered" evidence="5">
    <location>
        <begin position="1"/>
        <end position="118"/>
    </location>
</feature>
<evidence type="ECO:0000256" key="4">
    <source>
        <dbReference type="ARBA" id="ARBA00023242"/>
    </source>
</evidence>
<gene>
    <name evidence="7" type="primary">LOC109375309</name>
</gene>